<proteinExistence type="predicted"/>
<name>A0A289YYZ4_9CAUD</name>
<sequence length="43" mass="4592">MGPLLELVSKIVFFSILANMVIGGVQKISSKEKKDGKVSDIDG</sequence>
<evidence type="ECO:0000313" key="2">
    <source>
        <dbReference type="Proteomes" id="UP000223363"/>
    </source>
</evidence>
<dbReference type="EMBL" id="MF285618">
    <property type="protein sequence ID" value="ATA65479.1"/>
    <property type="molecule type" value="Genomic_DNA"/>
</dbReference>
<gene>
    <name evidence="1" type="ORF">2050HW_00144</name>
</gene>
<organism evidence="1 2">
    <name type="scientific">Serratia phage vB_SmaM_ 2050HW</name>
    <dbReference type="NCBI Taxonomy" id="2024252"/>
    <lineage>
        <taxon>Viruses</taxon>
        <taxon>Duplodnaviria</taxon>
        <taxon>Heunggongvirae</taxon>
        <taxon>Uroviricota</taxon>
        <taxon>Caudoviricetes</taxon>
        <taxon>Chimalliviridae</taxon>
        <taxon>Moabitevirus</taxon>
        <taxon>Moabitevirus mv2050HW</taxon>
    </lineage>
</organism>
<evidence type="ECO:0000313" key="1">
    <source>
        <dbReference type="EMBL" id="ATA65479.1"/>
    </source>
</evidence>
<accession>A0A289YYZ4</accession>
<keyword evidence="2" id="KW-1185">Reference proteome</keyword>
<reference evidence="2" key="1">
    <citation type="submission" date="2017-06" db="EMBL/GenBank/DDBJ databases">
        <authorList>
            <person name="Zhao X."/>
        </authorList>
    </citation>
    <scope>NUCLEOTIDE SEQUENCE [LARGE SCALE GENOMIC DNA]</scope>
</reference>
<protein>
    <submittedName>
        <fullName evidence="1">Uncharacterized protein</fullName>
    </submittedName>
</protein>
<dbReference type="Proteomes" id="UP000223363">
    <property type="component" value="Segment"/>
</dbReference>